<dbReference type="GO" id="GO:0008270">
    <property type="term" value="F:zinc ion binding"/>
    <property type="evidence" value="ECO:0007669"/>
    <property type="project" value="UniProtKB-UniRule"/>
</dbReference>
<dbReference type="KEGG" id="ptrr:6345730"/>
<comment type="cofactor">
    <cofactor evidence="1 9">
        <name>Zn(2+)</name>
        <dbReference type="ChEBI" id="CHEBI:29105"/>
    </cofactor>
</comment>
<evidence type="ECO:0000313" key="10">
    <source>
        <dbReference type="EMBL" id="KAF7564462.1"/>
    </source>
</evidence>
<name>A0A316ZPY8_9PLEO</name>
<dbReference type="Gene3D" id="3.10.200.10">
    <property type="entry name" value="Alpha carbonic anhydrase"/>
    <property type="match status" value="1"/>
</dbReference>
<evidence type="ECO:0000256" key="8">
    <source>
        <dbReference type="ARBA" id="ARBA00048348"/>
    </source>
</evidence>
<dbReference type="PANTHER" id="PTHR18952">
    <property type="entry name" value="CARBONIC ANHYDRASE"/>
    <property type="match status" value="1"/>
</dbReference>
<proteinExistence type="inferred from homology"/>
<dbReference type="SUPFAM" id="SSF51069">
    <property type="entry name" value="Carbonic anhydrase"/>
    <property type="match status" value="1"/>
</dbReference>
<dbReference type="InterPro" id="IPR036398">
    <property type="entry name" value="CA_dom_sf"/>
</dbReference>
<dbReference type="CDD" id="cd03124">
    <property type="entry name" value="alpha_CA_prokaryotic_like"/>
    <property type="match status" value="1"/>
</dbReference>
<dbReference type="Pfam" id="PF00194">
    <property type="entry name" value="Carb_anhydrase"/>
    <property type="match status" value="1"/>
</dbReference>
<dbReference type="PANTHER" id="PTHR18952:SF265">
    <property type="entry name" value="CARBONIC ANHYDRASE"/>
    <property type="match status" value="1"/>
</dbReference>
<reference evidence="10" key="1">
    <citation type="journal article" date="2018" name="BMC Genomics">
        <title>Comparative genomics of the wheat fungal pathogen Pyrenophora tritici-repentis reveals chromosomal variations and genome plasticity.</title>
        <authorList>
            <person name="Moolhuijzen P."/>
            <person name="See P.T."/>
            <person name="Hane J.K."/>
            <person name="Shi G."/>
            <person name="Liu Z."/>
            <person name="Oliver R.P."/>
            <person name="Moffat C.S."/>
        </authorList>
    </citation>
    <scope>NUCLEOTIDE SEQUENCE [LARGE SCALE GENOMIC DNA]</scope>
    <source>
        <strain evidence="10">M4</strain>
    </source>
</reference>
<evidence type="ECO:0000256" key="9">
    <source>
        <dbReference type="RuleBase" id="RU367011"/>
    </source>
</evidence>
<dbReference type="AlphaFoldDB" id="A0A316ZPY8"/>
<dbReference type="PROSITE" id="PS00162">
    <property type="entry name" value="ALPHA_CA_1"/>
    <property type="match status" value="1"/>
</dbReference>
<keyword evidence="5 9" id="KW-0479">Metal-binding</keyword>
<keyword evidence="9" id="KW-0732">Signal</keyword>
<keyword evidence="6 9" id="KW-0862">Zinc</keyword>
<dbReference type="PROSITE" id="PS51144">
    <property type="entry name" value="ALPHA_CA_2"/>
    <property type="match status" value="1"/>
</dbReference>
<dbReference type="GO" id="GO:0004089">
    <property type="term" value="F:carbonate dehydratase activity"/>
    <property type="evidence" value="ECO:0007669"/>
    <property type="project" value="UniProtKB-UniRule"/>
</dbReference>
<evidence type="ECO:0000256" key="5">
    <source>
        <dbReference type="ARBA" id="ARBA00022723"/>
    </source>
</evidence>
<dbReference type="InterPro" id="IPR001148">
    <property type="entry name" value="CA_dom"/>
</dbReference>
<dbReference type="EMBL" id="NQIK02000010">
    <property type="protein sequence ID" value="KAF7564462.1"/>
    <property type="molecule type" value="Genomic_DNA"/>
</dbReference>
<gene>
    <name evidence="10" type="ORF">PtrM4_038960</name>
</gene>
<keyword evidence="7 9" id="KW-0456">Lyase</keyword>
<evidence type="ECO:0000256" key="6">
    <source>
        <dbReference type="ARBA" id="ARBA00022833"/>
    </source>
</evidence>
<comment type="similarity">
    <text evidence="3 9">Belongs to the alpha-carbonic anhydrase family.</text>
</comment>
<dbReference type="InterPro" id="IPR023561">
    <property type="entry name" value="Carbonic_anhydrase_a-class"/>
</dbReference>
<dbReference type="InterPro" id="IPR018338">
    <property type="entry name" value="Carbonic_anhydrase_a-class_CS"/>
</dbReference>
<comment type="catalytic activity">
    <reaction evidence="8 9">
        <text>hydrogencarbonate + H(+) = CO2 + H2O</text>
        <dbReference type="Rhea" id="RHEA:10748"/>
        <dbReference type="ChEBI" id="CHEBI:15377"/>
        <dbReference type="ChEBI" id="CHEBI:15378"/>
        <dbReference type="ChEBI" id="CHEBI:16526"/>
        <dbReference type="ChEBI" id="CHEBI:17544"/>
        <dbReference type="EC" id="4.2.1.1"/>
    </reaction>
</comment>
<accession>A0A316ZPY8</accession>
<evidence type="ECO:0000256" key="2">
    <source>
        <dbReference type="ARBA" id="ARBA00002904"/>
    </source>
</evidence>
<dbReference type="SMART" id="SM01057">
    <property type="entry name" value="Carb_anhydrase"/>
    <property type="match status" value="1"/>
</dbReference>
<comment type="function">
    <text evidence="2 9">Reversible hydration of carbon dioxide.</text>
</comment>
<dbReference type="InterPro" id="IPR041891">
    <property type="entry name" value="Alpha_CA_prokaryot-like"/>
</dbReference>
<evidence type="ECO:0000256" key="3">
    <source>
        <dbReference type="ARBA" id="ARBA00010718"/>
    </source>
</evidence>
<dbReference type="EC" id="4.2.1.1" evidence="4 9"/>
<evidence type="ECO:0000256" key="7">
    <source>
        <dbReference type="ARBA" id="ARBA00023239"/>
    </source>
</evidence>
<protein>
    <recommendedName>
        <fullName evidence="4 9">Carbonic anhydrase</fullName>
        <ecNumber evidence="4 9">4.2.1.1</ecNumber>
    </recommendedName>
</protein>
<dbReference type="GeneID" id="6345730"/>
<dbReference type="RefSeq" id="XP_065958870.1">
    <property type="nucleotide sequence ID" value="XM_066104306.1"/>
</dbReference>
<comment type="caution">
    <text evidence="10">The sequence shown here is derived from an EMBL/GenBank/DDBJ whole genome shotgun (WGS) entry which is preliminary data.</text>
</comment>
<evidence type="ECO:0000256" key="4">
    <source>
        <dbReference type="ARBA" id="ARBA00012925"/>
    </source>
</evidence>
<organism evidence="10 11">
    <name type="scientific">Pyrenophora tritici-repentis</name>
    <dbReference type="NCBI Taxonomy" id="45151"/>
    <lineage>
        <taxon>Eukaryota</taxon>
        <taxon>Fungi</taxon>
        <taxon>Dikarya</taxon>
        <taxon>Ascomycota</taxon>
        <taxon>Pezizomycotina</taxon>
        <taxon>Dothideomycetes</taxon>
        <taxon>Pleosporomycetidae</taxon>
        <taxon>Pleosporales</taxon>
        <taxon>Pleosporineae</taxon>
        <taxon>Pleosporaceae</taxon>
        <taxon>Pyrenophora</taxon>
    </lineage>
</organism>
<evidence type="ECO:0000256" key="1">
    <source>
        <dbReference type="ARBA" id="ARBA00001947"/>
    </source>
</evidence>
<evidence type="ECO:0000313" key="11">
    <source>
        <dbReference type="Proteomes" id="UP000245464"/>
    </source>
</evidence>
<dbReference type="Proteomes" id="UP000245464">
    <property type="component" value="Chromosome 10"/>
</dbReference>
<sequence length="349" mass="37383">MLFQTLLLASTASATCMHGLSFAKRATTDEIKISTFGYGPLDGAMNWASLDVANEACRMGKNQSPINIDNSIRPAPARPVISVPEVDSMDFLNLGSTIEVVVNGTTNYAGTDFRIKQFHMHTPSEHHINLEYYPLEIHMVHQGVNDPSQLAVIALMFEVSDKKSSSIIKSLSDSLPKITKPGTKTPIKGGIDFSDVEDKLKKSEILTYSGSLTTPPCAEGVTFLIVKEPLDISVADFNAIKKIVKFNSRVIQNKPGYPNLVEVGSVSGTPGAYMPNMTLPGNATAPGDNATVANAPVPVLSPIPSPSPGKVTPTAASSSCTDKSLTVTELNGRPTWIPTIIANRRSPQY</sequence>
<feature type="signal peptide" evidence="9">
    <location>
        <begin position="1"/>
        <end position="16"/>
    </location>
</feature>
<feature type="chain" id="PRO_5042620884" description="Carbonic anhydrase" evidence="9">
    <location>
        <begin position="17"/>
        <end position="349"/>
    </location>
</feature>